<comment type="caution">
    <text evidence="10">The sequence shown here is derived from an EMBL/GenBank/DDBJ whole genome shotgun (WGS) entry which is preliminary data.</text>
</comment>
<dbReference type="AlphaFoldDB" id="A0A1Y1VL97"/>
<evidence type="ECO:0000256" key="9">
    <source>
        <dbReference type="ARBA" id="ARBA00023180"/>
    </source>
</evidence>
<dbReference type="STRING" id="1754191.A0A1Y1VL97"/>
<evidence type="ECO:0000256" key="1">
    <source>
        <dbReference type="ARBA" id="ARBA00004606"/>
    </source>
</evidence>
<keyword evidence="8" id="KW-0472">Membrane</keyword>
<accession>A0A1Y1VL97</accession>
<evidence type="ECO:0000256" key="5">
    <source>
        <dbReference type="ARBA" id="ARBA00022692"/>
    </source>
</evidence>
<dbReference type="GO" id="GO:0006493">
    <property type="term" value="P:protein O-linked glycosylation"/>
    <property type="evidence" value="ECO:0007669"/>
    <property type="project" value="TreeGrafter"/>
</dbReference>
<evidence type="ECO:0008006" key="12">
    <source>
        <dbReference type="Google" id="ProtNLM"/>
    </source>
</evidence>
<comment type="subcellular location">
    <subcellularLocation>
        <location evidence="1">Membrane</location>
        <topology evidence="1">Single-pass type II membrane protein</topology>
    </subcellularLocation>
</comment>
<evidence type="ECO:0000256" key="2">
    <source>
        <dbReference type="ARBA" id="ARBA00009105"/>
    </source>
</evidence>
<evidence type="ECO:0000256" key="6">
    <source>
        <dbReference type="ARBA" id="ARBA00022968"/>
    </source>
</evidence>
<keyword evidence="3" id="KW-0328">Glycosyltransferase</keyword>
<dbReference type="Proteomes" id="UP000193719">
    <property type="component" value="Unassembled WGS sequence"/>
</dbReference>
<dbReference type="OrthoDB" id="430354at2759"/>
<dbReference type="InterPro" id="IPR022751">
    <property type="entry name" value="Alpha_mannosyltransferase"/>
</dbReference>
<dbReference type="SUPFAM" id="SSF53448">
    <property type="entry name" value="Nucleotide-diphospho-sugar transferases"/>
    <property type="match status" value="1"/>
</dbReference>
<dbReference type="EMBL" id="MCFH01000003">
    <property type="protein sequence ID" value="ORX59073.1"/>
    <property type="molecule type" value="Genomic_DNA"/>
</dbReference>
<dbReference type="PANTHER" id="PTHR31392">
    <property type="entry name" value="ALPHA-1,3-MANNOSYLTRANSFERASE MNN1-RELATED"/>
    <property type="match status" value="1"/>
</dbReference>
<evidence type="ECO:0000256" key="4">
    <source>
        <dbReference type="ARBA" id="ARBA00022679"/>
    </source>
</evidence>
<name>A0A1Y1VL97_9FUNG</name>
<evidence type="ECO:0000256" key="8">
    <source>
        <dbReference type="ARBA" id="ARBA00023136"/>
    </source>
</evidence>
<proteinExistence type="inferred from homology"/>
<organism evidence="10 11">
    <name type="scientific">Piromyces finnis</name>
    <dbReference type="NCBI Taxonomy" id="1754191"/>
    <lineage>
        <taxon>Eukaryota</taxon>
        <taxon>Fungi</taxon>
        <taxon>Fungi incertae sedis</taxon>
        <taxon>Chytridiomycota</taxon>
        <taxon>Chytridiomycota incertae sedis</taxon>
        <taxon>Neocallimastigomycetes</taxon>
        <taxon>Neocallimastigales</taxon>
        <taxon>Neocallimastigaceae</taxon>
        <taxon>Piromyces</taxon>
    </lineage>
</organism>
<evidence type="ECO:0000313" key="11">
    <source>
        <dbReference type="Proteomes" id="UP000193719"/>
    </source>
</evidence>
<comment type="similarity">
    <text evidence="2">Belongs to the MNN1/MNT family.</text>
</comment>
<gene>
    <name evidence="10" type="ORF">BCR36DRAFT_579711</name>
</gene>
<dbReference type="Pfam" id="PF11051">
    <property type="entry name" value="Mannosyl_trans3"/>
    <property type="match status" value="1"/>
</dbReference>
<evidence type="ECO:0000256" key="7">
    <source>
        <dbReference type="ARBA" id="ARBA00022989"/>
    </source>
</evidence>
<reference evidence="10 11" key="1">
    <citation type="submission" date="2016-08" db="EMBL/GenBank/DDBJ databases">
        <title>Genomes of anaerobic fungi encode conserved fungal cellulosomes for biomass hydrolysis.</title>
        <authorList>
            <consortium name="DOE Joint Genome Institute"/>
            <person name="Haitjema C.H."/>
            <person name="Gilmore S.P."/>
            <person name="Henske J.K."/>
            <person name="Solomon K.V."/>
            <person name="De Groot R."/>
            <person name="Kuo A."/>
            <person name="Mondo S.J."/>
            <person name="Salamov A.A."/>
            <person name="Labutti K."/>
            <person name="Zhao Z."/>
            <person name="Chiniquy J."/>
            <person name="Barry K."/>
            <person name="Brewer H.M."/>
            <person name="Purvine S.O."/>
            <person name="Wright A.T."/>
            <person name="Boxma B."/>
            <person name="Van Alen T."/>
            <person name="Hackstein J.H."/>
            <person name="Baker S.E."/>
            <person name="Grigoriev I.V."/>
            <person name="O'Malley M.A."/>
        </authorList>
    </citation>
    <scope>NUCLEOTIDE SEQUENCE [LARGE SCALE GENOMIC DNA]</scope>
    <source>
        <strain evidence="11">finn</strain>
    </source>
</reference>
<protein>
    <recommendedName>
        <fullName evidence="12">Glycosyltransferase family 71 protein</fullName>
    </recommendedName>
</protein>
<dbReference type="InterPro" id="IPR029044">
    <property type="entry name" value="Nucleotide-diphossugar_trans"/>
</dbReference>
<sequence length="534" mass="62422">MVKLYKSREYFLYSFNEQTKDHNHDDVVDSLSVGNEDDLSFYNNNDHPHYHGNTNSTLINLFLGDNEASYYDDVEKSIQQFFLYSVQHPLKSEQFVELRQRVELHTKLWYSIFGKYPAKSNFTFSSSSSSLQQQQQLQQEQYHYKQNLIKATQFLSLNWKKKSSSLTGNQKLLAMLHESLYSWLYGFQYSSLSDILKTSQGKGIVICSGDRYFKYVKSTIITLRTLLHCQLPIEIIFMGDEDLSLSNRKQLEGWGPIYFTDISNTFKNSIVGIEGWAIKPFALIASRFEEIILMDADVTYIRNPEILFEEEGYKATGTFFFKDRTLNQGQHTGVKWLKTWMVDPLPPTKESRFWKEMSEHEMDSSTVVVHKTRALLGLLAVCKFNEYHTRYDVVYRKVLGDKETFWMGFDMARQPYHMNRQPSLFIGELDGKEDTAKELCGHVGHLTGDGKLLYWNGHLVKDKSISLYAIQLLQFDAYVLDNGYEKKWSLDLTCLSLNNEKYTQLHSEDKKIIDKILEEEKKFHYVAEPIKTRE</sequence>
<keyword evidence="5" id="KW-0812">Transmembrane</keyword>
<evidence type="ECO:0000313" key="10">
    <source>
        <dbReference type="EMBL" id="ORX59073.1"/>
    </source>
</evidence>
<keyword evidence="11" id="KW-1185">Reference proteome</keyword>
<reference evidence="10 11" key="2">
    <citation type="submission" date="2016-08" db="EMBL/GenBank/DDBJ databases">
        <title>Pervasive Adenine N6-methylation of Active Genes in Fungi.</title>
        <authorList>
            <consortium name="DOE Joint Genome Institute"/>
            <person name="Mondo S.J."/>
            <person name="Dannebaum R.O."/>
            <person name="Kuo R.C."/>
            <person name="Labutti K."/>
            <person name="Haridas S."/>
            <person name="Kuo A."/>
            <person name="Salamov A."/>
            <person name="Ahrendt S.R."/>
            <person name="Lipzen A."/>
            <person name="Sullivan W."/>
            <person name="Andreopoulos W.B."/>
            <person name="Clum A."/>
            <person name="Lindquist E."/>
            <person name="Daum C."/>
            <person name="Ramamoorthy G.K."/>
            <person name="Gryganskyi A."/>
            <person name="Culley D."/>
            <person name="Magnuson J.K."/>
            <person name="James T.Y."/>
            <person name="O'Malley M.A."/>
            <person name="Stajich J.E."/>
            <person name="Spatafora J.W."/>
            <person name="Visel A."/>
            <person name="Grigoriev I.V."/>
        </authorList>
    </citation>
    <scope>NUCLEOTIDE SEQUENCE [LARGE SCALE GENOMIC DNA]</scope>
    <source>
        <strain evidence="11">finn</strain>
    </source>
</reference>
<keyword evidence="4" id="KW-0808">Transferase</keyword>
<dbReference type="GO" id="GO:0000033">
    <property type="term" value="F:alpha-1,3-mannosyltransferase activity"/>
    <property type="evidence" value="ECO:0007669"/>
    <property type="project" value="TreeGrafter"/>
</dbReference>
<keyword evidence="7" id="KW-1133">Transmembrane helix</keyword>
<dbReference type="GO" id="GO:0016020">
    <property type="term" value="C:membrane"/>
    <property type="evidence" value="ECO:0007669"/>
    <property type="project" value="UniProtKB-SubCell"/>
</dbReference>
<dbReference type="PANTHER" id="PTHR31392:SF1">
    <property type="entry name" value="ALPHA-1,3-MANNOSYLTRANSFERASE MNN1-RELATED"/>
    <property type="match status" value="1"/>
</dbReference>
<evidence type="ECO:0000256" key="3">
    <source>
        <dbReference type="ARBA" id="ARBA00022676"/>
    </source>
</evidence>
<keyword evidence="9" id="KW-0325">Glycoprotein</keyword>
<dbReference type="GO" id="GO:0005794">
    <property type="term" value="C:Golgi apparatus"/>
    <property type="evidence" value="ECO:0007669"/>
    <property type="project" value="TreeGrafter"/>
</dbReference>
<keyword evidence="6" id="KW-0735">Signal-anchor</keyword>